<evidence type="ECO:0000313" key="2">
    <source>
        <dbReference type="Proteomes" id="UP001152795"/>
    </source>
</evidence>
<reference evidence="1" key="1">
    <citation type="submission" date="2020-04" db="EMBL/GenBank/DDBJ databases">
        <authorList>
            <person name="Alioto T."/>
            <person name="Alioto T."/>
            <person name="Gomez Garrido J."/>
        </authorList>
    </citation>
    <scope>NUCLEOTIDE SEQUENCE</scope>
    <source>
        <strain evidence="1">A484AB</strain>
    </source>
</reference>
<dbReference type="AlphaFoldDB" id="A0A7D9EL45"/>
<evidence type="ECO:0000313" key="1">
    <source>
        <dbReference type="EMBL" id="CAB4013104.1"/>
    </source>
</evidence>
<protein>
    <submittedName>
        <fullName evidence="1">Uncharacterized protein</fullName>
    </submittedName>
</protein>
<comment type="caution">
    <text evidence="1">The sequence shown here is derived from an EMBL/GenBank/DDBJ whole genome shotgun (WGS) entry which is preliminary data.</text>
</comment>
<dbReference type="EMBL" id="CACRXK020007756">
    <property type="protein sequence ID" value="CAB4013104.1"/>
    <property type="molecule type" value="Genomic_DNA"/>
</dbReference>
<sequence length="208" mass="23694">MNHLGVSVSPNSVIKTLDCVGENFEKNRVAWNSKIITHLKEELELTSQIEQLNNEKNDLQKKLGTPGLGNDNKELNKELKRVCDDYNKEEGKLVSQRGGHPPTYCAVIDNFDLRIEAADMTSDNQTKDIHWCNHSVILDKVSALDSADEKPIANILDVPNATFVPNVTDQCNIFKDFIVLVSRVFLEHFSKFQNTFKYVVPQHIQHKY</sequence>
<accession>A0A7D9EL45</accession>
<organism evidence="1 2">
    <name type="scientific">Paramuricea clavata</name>
    <name type="common">Red gorgonian</name>
    <name type="synonym">Violescent sea-whip</name>
    <dbReference type="NCBI Taxonomy" id="317549"/>
    <lineage>
        <taxon>Eukaryota</taxon>
        <taxon>Metazoa</taxon>
        <taxon>Cnidaria</taxon>
        <taxon>Anthozoa</taxon>
        <taxon>Octocorallia</taxon>
        <taxon>Malacalcyonacea</taxon>
        <taxon>Plexauridae</taxon>
        <taxon>Paramuricea</taxon>
    </lineage>
</organism>
<name>A0A7D9EL45_PARCT</name>
<dbReference type="OrthoDB" id="5989504at2759"/>
<keyword evidence="2" id="KW-1185">Reference proteome</keyword>
<dbReference type="Proteomes" id="UP001152795">
    <property type="component" value="Unassembled WGS sequence"/>
</dbReference>
<gene>
    <name evidence="1" type="ORF">PACLA_8A079301</name>
</gene>
<proteinExistence type="predicted"/>